<dbReference type="SUPFAM" id="SSF54189">
    <property type="entry name" value="Ribosomal proteins S24e, L23 and L15e"/>
    <property type="match status" value="1"/>
</dbReference>
<dbReference type="Gene3D" id="3.30.70.330">
    <property type="match status" value="1"/>
</dbReference>
<sequence>MKKTEYNNTLVFIVDVKANKHQIKQAMKKLGDIDVVDETLSEFGALVESNTQSRVVFSQHPENTMLHLQVLSFKWEMTLGIIFQEASQDS</sequence>
<proteinExistence type="inferred from homology"/>
<evidence type="ECO:0000256" key="1">
    <source>
        <dbReference type="ARBA" id="ARBA00006700"/>
    </source>
</evidence>
<dbReference type="InterPro" id="IPR012678">
    <property type="entry name" value="Ribosomal_uL23/eL15/eS24_sf"/>
</dbReference>
<dbReference type="Proteomes" id="UP000030759">
    <property type="component" value="Unassembled WGS sequence"/>
</dbReference>
<reference evidence="5" key="1">
    <citation type="journal article" date="2013" name="Nat. Biotechnol.">
        <title>Chinese hamster genome sequenced from sorted chromosomes.</title>
        <authorList>
            <person name="Brinkrolf K."/>
            <person name="Rupp O."/>
            <person name="Laux H."/>
            <person name="Kollin F."/>
            <person name="Ernst W."/>
            <person name="Linke B."/>
            <person name="Kofler R."/>
            <person name="Romand S."/>
            <person name="Hesse F."/>
            <person name="Budach W.E."/>
            <person name="Galosy S."/>
            <person name="Muller D."/>
            <person name="Noll T."/>
            <person name="Wienberg J."/>
            <person name="Jostock T."/>
            <person name="Leonard M."/>
            <person name="Grillari J."/>
            <person name="Tauch A."/>
            <person name="Goesmann A."/>
            <person name="Helk B."/>
            <person name="Mott J.E."/>
            <person name="Puhler A."/>
            <person name="Borth N."/>
        </authorList>
    </citation>
    <scope>NUCLEOTIDE SEQUENCE [LARGE SCALE GENOMIC DNA]</scope>
    <source>
        <strain evidence="5">17A/GY</strain>
    </source>
</reference>
<evidence type="ECO:0000313" key="5">
    <source>
        <dbReference type="Proteomes" id="UP000030759"/>
    </source>
</evidence>
<protein>
    <submittedName>
        <fullName evidence="4">60S ribosomal protein L23a-like protein</fullName>
    </submittedName>
</protein>
<keyword evidence="3" id="KW-0687">Ribonucleoprotein</keyword>
<evidence type="ECO:0000256" key="3">
    <source>
        <dbReference type="ARBA" id="ARBA00023274"/>
    </source>
</evidence>
<accession>A0A061IJF7</accession>
<name>A0A061IJF7_CRIGR</name>
<dbReference type="AlphaFoldDB" id="A0A061IJF7"/>
<dbReference type="GO" id="GO:0044391">
    <property type="term" value="C:ribosomal subunit"/>
    <property type="evidence" value="ECO:0007669"/>
    <property type="project" value="UniProtKB-ARBA"/>
</dbReference>
<comment type="similarity">
    <text evidence="1">Belongs to the universal ribosomal protein uL23 family.</text>
</comment>
<dbReference type="GO" id="GO:0022626">
    <property type="term" value="C:cytosolic ribosome"/>
    <property type="evidence" value="ECO:0007669"/>
    <property type="project" value="UniProtKB-ARBA"/>
</dbReference>
<dbReference type="InterPro" id="IPR013025">
    <property type="entry name" value="Ribosomal_uL23-like"/>
</dbReference>
<evidence type="ECO:0000256" key="2">
    <source>
        <dbReference type="ARBA" id="ARBA00022980"/>
    </source>
</evidence>
<dbReference type="InterPro" id="IPR012677">
    <property type="entry name" value="Nucleotide-bd_a/b_plait_sf"/>
</dbReference>
<gene>
    <name evidence="4" type="ORF">H671_2g5764</name>
</gene>
<dbReference type="GO" id="GO:0006412">
    <property type="term" value="P:translation"/>
    <property type="evidence" value="ECO:0007669"/>
    <property type="project" value="InterPro"/>
</dbReference>
<organism evidence="4 5">
    <name type="scientific">Cricetulus griseus</name>
    <name type="common">Chinese hamster</name>
    <name type="synonym">Cricetulus barabensis griseus</name>
    <dbReference type="NCBI Taxonomy" id="10029"/>
    <lineage>
        <taxon>Eukaryota</taxon>
        <taxon>Metazoa</taxon>
        <taxon>Chordata</taxon>
        <taxon>Craniata</taxon>
        <taxon>Vertebrata</taxon>
        <taxon>Euteleostomi</taxon>
        <taxon>Mammalia</taxon>
        <taxon>Eutheria</taxon>
        <taxon>Euarchontoglires</taxon>
        <taxon>Glires</taxon>
        <taxon>Rodentia</taxon>
        <taxon>Myomorpha</taxon>
        <taxon>Muroidea</taxon>
        <taxon>Cricetidae</taxon>
        <taxon>Cricetinae</taxon>
        <taxon>Cricetulus</taxon>
    </lineage>
</organism>
<dbReference type="PANTHER" id="PTHR11620">
    <property type="entry name" value="60S RIBOSOMAL PROTEIN L23A"/>
    <property type="match status" value="1"/>
</dbReference>
<evidence type="ECO:0000313" key="4">
    <source>
        <dbReference type="EMBL" id="ERE84692.1"/>
    </source>
</evidence>
<keyword evidence="2 4" id="KW-0689">Ribosomal protein</keyword>
<dbReference type="GO" id="GO:0003735">
    <property type="term" value="F:structural constituent of ribosome"/>
    <property type="evidence" value="ECO:0007669"/>
    <property type="project" value="InterPro"/>
</dbReference>
<dbReference type="EMBL" id="KE667859">
    <property type="protein sequence ID" value="ERE84692.1"/>
    <property type="molecule type" value="Genomic_DNA"/>
</dbReference>